<name>A0A059G379_9PROT</name>
<evidence type="ECO:0000256" key="7">
    <source>
        <dbReference type="ARBA" id="ARBA00023065"/>
    </source>
</evidence>
<evidence type="ECO:0000259" key="13">
    <source>
        <dbReference type="Pfam" id="PF00593"/>
    </source>
</evidence>
<accession>A0A059G379</accession>
<feature type="domain" description="TonB-dependent receptor-like beta-barrel" evidence="13">
    <location>
        <begin position="192"/>
        <end position="681"/>
    </location>
</feature>
<evidence type="ECO:0000256" key="9">
    <source>
        <dbReference type="ARBA" id="ARBA00023136"/>
    </source>
</evidence>
<comment type="subcellular location">
    <subcellularLocation>
        <location evidence="1 11">Cell outer membrane</location>
        <topology evidence="1 11">Multi-pass membrane protein</topology>
    </subcellularLocation>
</comment>
<dbReference type="PANTHER" id="PTHR32552">
    <property type="entry name" value="FERRICHROME IRON RECEPTOR-RELATED"/>
    <property type="match status" value="1"/>
</dbReference>
<comment type="similarity">
    <text evidence="11 12">Belongs to the TonB-dependent receptor family.</text>
</comment>
<evidence type="ECO:0000256" key="4">
    <source>
        <dbReference type="ARBA" id="ARBA00022496"/>
    </source>
</evidence>
<evidence type="ECO:0000313" key="15">
    <source>
        <dbReference type="EMBL" id="KDA00903.1"/>
    </source>
</evidence>
<gene>
    <name evidence="15" type="ORF">HOC_18274</name>
</gene>
<dbReference type="Gene3D" id="2.40.170.20">
    <property type="entry name" value="TonB-dependent receptor, beta-barrel domain"/>
    <property type="match status" value="1"/>
</dbReference>
<keyword evidence="5 11" id="KW-0812">Transmembrane</keyword>
<proteinExistence type="inferred from homology"/>
<reference evidence="15 16" key="1">
    <citation type="journal article" date="2014" name="Antonie Van Leeuwenhoek">
        <title>Hyphomonas beringensis sp. nov. and Hyphomonas chukchiensis sp. nov., isolated from surface seawater of the Bering Sea and Chukchi Sea.</title>
        <authorList>
            <person name="Li C."/>
            <person name="Lai Q."/>
            <person name="Li G."/>
            <person name="Dong C."/>
            <person name="Wang J."/>
            <person name="Liao Y."/>
            <person name="Shao Z."/>
        </authorList>
    </citation>
    <scope>NUCLEOTIDE SEQUENCE [LARGE SCALE GENOMIC DNA]</scope>
    <source>
        <strain evidence="15 16">SCH89</strain>
    </source>
</reference>
<dbReference type="eggNOG" id="COG4773">
    <property type="taxonomic scope" value="Bacteria"/>
</dbReference>
<evidence type="ECO:0000259" key="14">
    <source>
        <dbReference type="Pfam" id="PF07715"/>
    </source>
</evidence>
<keyword evidence="7" id="KW-0406">Ion transport</keyword>
<protein>
    <submittedName>
        <fullName evidence="15">TonB-dependent receptor</fullName>
    </submittedName>
</protein>
<dbReference type="Proteomes" id="UP000024942">
    <property type="component" value="Unassembled WGS sequence"/>
</dbReference>
<dbReference type="STRING" id="1280953.HOC_18274"/>
<evidence type="ECO:0000256" key="1">
    <source>
        <dbReference type="ARBA" id="ARBA00004571"/>
    </source>
</evidence>
<keyword evidence="3 11" id="KW-1134">Transmembrane beta strand</keyword>
<evidence type="ECO:0000256" key="11">
    <source>
        <dbReference type="PROSITE-ProRule" id="PRU01360"/>
    </source>
</evidence>
<dbReference type="PROSITE" id="PS52016">
    <property type="entry name" value="TONB_DEPENDENT_REC_3"/>
    <property type="match status" value="1"/>
</dbReference>
<dbReference type="Pfam" id="PF07715">
    <property type="entry name" value="Plug"/>
    <property type="match status" value="1"/>
</dbReference>
<dbReference type="EMBL" id="ARYL01000044">
    <property type="protein sequence ID" value="KDA00903.1"/>
    <property type="molecule type" value="Genomic_DNA"/>
</dbReference>
<keyword evidence="6" id="KW-0408">Iron</keyword>
<dbReference type="Pfam" id="PF00593">
    <property type="entry name" value="TonB_dep_Rec_b-barrel"/>
    <property type="match status" value="1"/>
</dbReference>
<keyword evidence="2 11" id="KW-0813">Transport</keyword>
<evidence type="ECO:0000256" key="3">
    <source>
        <dbReference type="ARBA" id="ARBA00022452"/>
    </source>
</evidence>
<evidence type="ECO:0000256" key="8">
    <source>
        <dbReference type="ARBA" id="ARBA00023077"/>
    </source>
</evidence>
<dbReference type="GO" id="GO:0009279">
    <property type="term" value="C:cell outer membrane"/>
    <property type="evidence" value="ECO:0007669"/>
    <property type="project" value="UniProtKB-SubCell"/>
</dbReference>
<comment type="caution">
    <text evidence="15">The sequence shown here is derived from an EMBL/GenBank/DDBJ whole genome shotgun (WGS) entry which is preliminary data.</text>
</comment>
<evidence type="ECO:0000256" key="10">
    <source>
        <dbReference type="ARBA" id="ARBA00023237"/>
    </source>
</evidence>
<keyword evidence="15" id="KW-0675">Receptor</keyword>
<feature type="domain" description="TonB-dependent receptor plug" evidence="14">
    <location>
        <begin position="56"/>
        <end position="162"/>
    </location>
</feature>
<dbReference type="SUPFAM" id="SSF56935">
    <property type="entry name" value="Porins"/>
    <property type="match status" value="1"/>
</dbReference>
<dbReference type="InterPro" id="IPR036942">
    <property type="entry name" value="Beta-barrel_TonB_sf"/>
</dbReference>
<keyword evidence="9 11" id="KW-0472">Membrane</keyword>
<evidence type="ECO:0000256" key="2">
    <source>
        <dbReference type="ARBA" id="ARBA00022448"/>
    </source>
</evidence>
<evidence type="ECO:0000313" key="16">
    <source>
        <dbReference type="Proteomes" id="UP000024942"/>
    </source>
</evidence>
<evidence type="ECO:0000256" key="5">
    <source>
        <dbReference type="ARBA" id="ARBA00022692"/>
    </source>
</evidence>
<dbReference type="GO" id="GO:0006826">
    <property type="term" value="P:iron ion transport"/>
    <property type="evidence" value="ECO:0007669"/>
    <property type="project" value="UniProtKB-KW"/>
</dbReference>
<evidence type="ECO:0000256" key="12">
    <source>
        <dbReference type="RuleBase" id="RU003357"/>
    </source>
</evidence>
<dbReference type="InterPro" id="IPR000531">
    <property type="entry name" value="Beta-barrel_TonB"/>
</dbReference>
<keyword evidence="10 11" id="KW-0998">Cell outer membrane</keyword>
<keyword evidence="8 12" id="KW-0798">TonB box</keyword>
<dbReference type="PATRIC" id="fig|1280953.3.peg.3655"/>
<dbReference type="InterPro" id="IPR039426">
    <property type="entry name" value="TonB-dep_rcpt-like"/>
</dbReference>
<dbReference type="AlphaFoldDB" id="A0A059G379"/>
<evidence type="ECO:0000256" key="6">
    <source>
        <dbReference type="ARBA" id="ARBA00023004"/>
    </source>
</evidence>
<dbReference type="PANTHER" id="PTHR32552:SF81">
    <property type="entry name" value="TONB-DEPENDENT OUTER MEMBRANE RECEPTOR"/>
    <property type="match status" value="1"/>
</dbReference>
<dbReference type="InterPro" id="IPR012910">
    <property type="entry name" value="Plug_dom"/>
</dbReference>
<sequence>MGVAAIAFGTLEPVWAQEAATADATDADGQPAGHVEDAQARLGTVVVTASRREESLQDIPIAVSAYDGAKMQDSQIDSLADLASTTPNVQISGAYTNGNISIRGIGNAAVNAGAESGVAVHLDGAYLAQPLLTLSTFLDVERVEILRGPQGTLFGRNATGGAVNIIPKTPTQELEYGFTASIGVDPDEFRSSAYVSGPLNDSGTIAGRLAYEQAQNKGYTRNDATFGPDFLDDQSVYSTRGQLEWKPSADFSSRIAVDYQSAADNGPAAYFIGTPDPMLPLPIALQGLPVGSPEDRITYANVGNRKIEALGITSTSIWSTGAGDLKALLYYNTSDLEILQDGDGTEADWSTTSFKNSGHEYFGELIFASDPSHAFSYVLGANYFFEALEQDVSVPIAILPVPVNLGGDIDTTSYAVFASGNLDLTSRLSLFGGVRYTNDEKDISEYNNFVGTLNQNDSWGELTYEAGAAFDFTADVSAYVKYNTGFKGGGYSAGGLSPAFDPETNTNIEAGLKGVYFDNTLQANLAAFHMEYEDLQVNQVIGVLSSVTNAAKATIDGLEAEFVIVPTDNLRIEASAALLDATFDEFDTADSARPDLGPLDLAGNHLPNAPEANGSVGIYYDTPFVDGDLTYGARYDWKARDYFSEFNIPLSSQDAVGTLDLSLVYKSSDDHWTASLYALNVTDETIATNVIVVSSLIGSLGLAQYEPGRQIGASISYRY</sequence>
<keyword evidence="16" id="KW-1185">Reference proteome</keyword>
<dbReference type="CDD" id="cd01347">
    <property type="entry name" value="ligand_gated_channel"/>
    <property type="match status" value="1"/>
</dbReference>
<keyword evidence="4" id="KW-0410">Iron transport</keyword>
<organism evidence="15 16">
    <name type="scientific">Hyphomonas oceanitis SCH89</name>
    <dbReference type="NCBI Taxonomy" id="1280953"/>
    <lineage>
        <taxon>Bacteria</taxon>
        <taxon>Pseudomonadati</taxon>
        <taxon>Pseudomonadota</taxon>
        <taxon>Alphaproteobacteria</taxon>
        <taxon>Hyphomonadales</taxon>
        <taxon>Hyphomonadaceae</taxon>
        <taxon>Hyphomonas</taxon>
    </lineage>
</organism>